<evidence type="ECO:0000313" key="2">
    <source>
        <dbReference type="Proteomes" id="UP000180280"/>
    </source>
</evidence>
<sequence length="73" mass="8301">MARITHLEDALRRDVHGAVRDALLARLDVGEAQLKQQLSQPHSLQRRQEIALLQAACAQAGRVIAILWRRYHP</sequence>
<accession>A0ABX3CAW5</accession>
<dbReference type="InterPro" id="IPR012671">
    <property type="entry name" value="T3SS_PscE/YscE"/>
</dbReference>
<dbReference type="EMBL" id="MKCT01000044">
    <property type="protein sequence ID" value="OHX19157.1"/>
    <property type="molecule type" value="Genomic_DNA"/>
</dbReference>
<dbReference type="Proteomes" id="UP000180280">
    <property type="component" value="Unassembled WGS sequence"/>
</dbReference>
<name>A0ABX3CAW5_9NEIS</name>
<dbReference type="Pfam" id="PF08988">
    <property type="entry name" value="T3SS_needle_E"/>
    <property type="match status" value="1"/>
</dbReference>
<evidence type="ECO:0000313" key="1">
    <source>
        <dbReference type="EMBL" id="OHX19157.1"/>
    </source>
</evidence>
<gene>
    <name evidence="1" type="ORF">BI344_19045</name>
</gene>
<dbReference type="RefSeq" id="WP_071113849.1">
    <property type="nucleotide sequence ID" value="NZ_MKCT01000044.1"/>
</dbReference>
<protein>
    <submittedName>
        <fullName evidence="1">EscE/YscE/SsaE family type III secretion system needle protein co-chaperone</fullName>
    </submittedName>
</protein>
<keyword evidence="2" id="KW-1185">Reference proteome</keyword>
<proteinExistence type="predicted"/>
<comment type="caution">
    <text evidence="1">The sequence shown here is derived from an EMBL/GenBank/DDBJ whole genome shotgun (WGS) entry which is preliminary data.</text>
</comment>
<dbReference type="NCBIfam" id="TIGR02501">
    <property type="entry name" value="type_III_yscE"/>
    <property type="match status" value="1"/>
</dbReference>
<reference evidence="1 2" key="1">
    <citation type="submission" date="2016-09" db="EMBL/GenBank/DDBJ databases">
        <title>Chromobacterium muskegensis sp. nov., an insecticidal bacterium isolated from Sphagnum bogs.</title>
        <authorList>
            <person name="Sparks M.E."/>
            <person name="Blackburn M.B."/>
            <person name="Gundersen-Rindal D.E."/>
            <person name="Mitchell A."/>
            <person name="Farrar R."/>
            <person name="Kuhar D."/>
        </authorList>
    </citation>
    <scope>NUCLEOTIDE SEQUENCE [LARGE SCALE GENOMIC DNA]</scope>
    <source>
        <strain evidence="1 2">14B-1</strain>
    </source>
</reference>
<organism evidence="1 2">
    <name type="scientific">Chromobacterium sphagni</name>
    <dbReference type="NCBI Taxonomy" id="1903179"/>
    <lineage>
        <taxon>Bacteria</taxon>
        <taxon>Pseudomonadati</taxon>
        <taxon>Pseudomonadota</taxon>
        <taxon>Betaproteobacteria</taxon>
        <taxon>Neisseriales</taxon>
        <taxon>Chromobacteriaceae</taxon>
        <taxon>Chromobacterium</taxon>
    </lineage>
</organism>